<evidence type="ECO:0000313" key="6">
    <source>
        <dbReference type="Proteomes" id="UP001374579"/>
    </source>
</evidence>
<dbReference type="PANTHER" id="PTHR28654:SF1">
    <property type="entry name" value="AXIN INTERACTOR, DORSALIZATION-ASSOCIATED PROTEIN"/>
    <property type="match status" value="1"/>
</dbReference>
<organism evidence="5 6">
    <name type="scientific">Littorina saxatilis</name>
    <dbReference type="NCBI Taxonomy" id="31220"/>
    <lineage>
        <taxon>Eukaryota</taxon>
        <taxon>Metazoa</taxon>
        <taxon>Spiralia</taxon>
        <taxon>Lophotrochozoa</taxon>
        <taxon>Mollusca</taxon>
        <taxon>Gastropoda</taxon>
        <taxon>Caenogastropoda</taxon>
        <taxon>Littorinimorpha</taxon>
        <taxon>Littorinoidea</taxon>
        <taxon>Littorinidae</taxon>
        <taxon>Littorina</taxon>
    </lineage>
</organism>
<dbReference type="InterPro" id="IPR036818">
    <property type="entry name" value="AIDA_N_sf"/>
</dbReference>
<dbReference type="AlphaFoldDB" id="A0AAN9BE28"/>
<dbReference type="GO" id="GO:0016020">
    <property type="term" value="C:membrane"/>
    <property type="evidence" value="ECO:0007669"/>
    <property type="project" value="TreeGrafter"/>
</dbReference>
<dbReference type="FunFam" id="2.60.40.150:FF:000059">
    <property type="entry name" value="Axin interactor, dorsalization-associated protein"/>
    <property type="match status" value="1"/>
</dbReference>
<accession>A0AAN9BE28</accession>
<protein>
    <recommendedName>
        <fullName evidence="4">C2 Aida-type domain-containing protein</fullName>
    </recommendedName>
</protein>
<dbReference type="InterPro" id="IPR023421">
    <property type="entry name" value="AIDA_N"/>
</dbReference>
<dbReference type="EMBL" id="JBAMIC010000008">
    <property type="protein sequence ID" value="KAK7103782.1"/>
    <property type="molecule type" value="Genomic_DNA"/>
</dbReference>
<reference evidence="5 6" key="1">
    <citation type="submission" date="2024-02" db="EMBL/GenBank/DDBJ databases">
        <title>Chromosome-scale genome assembly of the rough periwinkle Littorina saxatilis.</title>
        <authorList>
            <person name="De Jode A."/>
            <person name="Faria R."/>
            <person name="Formenti G."/>
            <person name="Sims Y."/>
            <person name="Smith T.P."/>
            <person name="Tracey A."/>
            <person name="Wood J.M.D."/>
            <person name="Zagrodzka Z.B."/>
            <person name="Johannesson K."/>
            <person name="Butlin R.K."/>
            <person name="Leder E.H."/>
        </authorList>
    </citation>
    <scope>NUCLEOTIDE SEQUENCE [LARGE SCALE GENOMIC DNA]</scope>
    <source>
        <strain evidence="5">Snail1</strain>
        <tissue evidence="5">Muscle</tissue>
    </source>
</reference>
<dbReference type="Gene3D" id="2.60.40.150">
    <property type="entry name" value="C2 domain"/>
    <property type="match status" value="1"/>
</dbReference>
<proteinExistence type="inferred from homology"/>
<dbReference type="SUPFAM" id="SSF109779">
    <property type="entry name" value="Domain from hypothetical 2610208m17rik protein"/>
    <property type="match status" value="1"/>
</dbReference>
<dbReference type="PANTHER" id="PTHR28654">
    <property type="entry name" value="AXIN INTERACTOR, DORSALIZATION-ASSOCIATED PROTEIN"/>
    <property type="match status" value="1"/>
</dbReference>
<gene>
    <name evidence="5" type="ORF">V1264_018615</name>
</gene>
<dbReference type="Pfam" id="PF08910">
    <property type="entry name" value="Aida_N"/>
    <property type="match status" value="1"/>
</dbReference>
<dbReference type="PROSITE" id="PS51911">
    <property type="entry name" value="C2_AIDA"/>
    <property type="match status" value="1"/>
</dbReference>
<keyword evidence="2" id="KW-0217">Developmental protein</keyword>
<dbReference type="Gene3D" id="1.20.120.360">
    <property type="entry name" value="Axin interactor, dorsalization-associated protein, N-terminal domain"/>
    <property type="match status" value="1"/>
</dbReference>
<name>A0AAN9BE28_9CAEN</name>
<evidence type="ECO:0000256" key="1">
    <source>
        <dbReference type="ARBA" id="ARBA00007205"/>
    </source>
</evidence>
<dbReference type="Pfam" id="PF14186">
    <property type="entry name" value="Aida_C2"/>
    <property type="match status" value="1"/>
</dbReference>
<sequence>MAEEDDLPVLVNRWHAVFKRATDFDMWGQPVEAIDVYQRLAKQLHHYSNTQDSAFSDSQKKTLEKVAVCLDSRERSLQSQKAVQCTGISLNDLKCLESTLQNVLGGNKNDFPLDVSMAQVQYQQLINQQVAIKKTNEDKDKHEYRGRGSLLPRPLPVKSMTLLTVRVEQIGLKDAPQFIEPFITVSVKDGSGQDMTVTQDTPRALEKQDSCLVFNSDVHIQKAIESLPPGFAVFFELKHFKPKKQMISTRCWSCLEKDEIKEGTVALELYKKPTDYRRKNISLLTVKPMYLHLRLQLHR</sequence>
<comment type="caution">
    <text evidence="5">The sequence shown here is derived from an EMBL/GenBank/DDBJ whole genome shotgun (WGS) entry which is preliminary data.</text>
</comment>
<dbReference type="Proteomes" id="UP001374579">
    <property type="component" value="Unassembled WGS sequence"/>
</dbReference>
<dbReference type="InterPro" id="IPR025939">
    <property type="entry name" value="Aida_C"/>
</dbReference>
<dbReference type="InterPro" id="IPR035892">
    <property type="entry name" value="C2_domain_sf"/>
</dbReference>
<evidence type="ECO:0000259" key="4">
    <source>
        <dbReference type="PROSITE" id="PS51911"/>
    </source>
</evidence>
<evidence type="ECO:0000256" key="2">
    <source>
        <dbReference type="ARBA" id="ARBA00022473"/>
    </source>
</evidence>
<keyword evidence="6" id="KW-1185">Reference proteome</keyword>
<feature type="domain" description="C2 Aida-type" evidence="4">
    <location>
        <begin position="151"/>
        <end position="298"/>
    </location>
</feature>
<comment type="similarity">
    <text evidence="1">Belongs to the AIDA family.</text>
</comment>
<evidence type="ECO:0000256" key="3">
    <source>
        <dbReference type="ARBA" id="ARBA00059715"/>
    </source>
</evidence>
<comment type="function">
    <text evidence="3">Acts as a ventralizing factor during embryogenesis. Inhibits axin-mediated JNK activation by binding axin and disrupting axin homodimerization. This in turn antagonizes a Wnt/beta-catenin-independent dorsalization pathway activated by AXIN/JNK-signaling.</text>
</comment>
<evidence type="ECO:0000313" key="5">
    <source>
        <dbReference type="EMBL" id="KAK7103782.1"/>
    </source>
</evidence>
<dbReference type="GO" id="GO:0035091">
    <property type="term" value="F:phosphatidylinositol binding"/>
    <property type="evidence" value="ECO:0007669"/>
    <property type="project" value="TreeGrafter"/>
</dbReference>